<comment type="caution">
    <text evidence="1">The sequence shown here is derived from an EMBL/GenBank/DDBJ whole genome shotgun (WGS) entry which is preliminary data.</text>
</comment>
<gene>
    <name evidence="1" type="ORF">JYK14_01175</name>
</gene>
<accession>A0ABT1CYR0</accession>
<organism evidence="1 2">
    <name type="scientific">Siccirubricoccus soli</name>
    <dbReference type="NCBI Taxonomy" id="2899147"/>
    <lineage>
        <taxon>Bacteria</taxon>
        <taxon>Pseudomonadati</taxon>
        <taxon>Pseudomonadota</taxon>
        <taxon>Alphaproteobacteria</taxon>
        <taxon>Acetobacterales</taxon>
        <taxon>Roseomonadaceae</taxon>
        <taxon>Siccirubricoccus</taxon>
    </lineage>
</organism>
<proteinExistence type="predicted"/>
<evidence type="ECO:0000313" key="2">
    <source>
        <dbReference type="Proteomes" id="UP001523392"/>
    </source>
</evidence>
<dbReference type="Proteomes" id="UP001523392">
    <property type="component" value="Unassembled WGS sequence"/>
</dbReference>
<protein>
    <submittedName>
        <fullName evidence="1">Uncharacterized protein</fullName>
    </submittedName>
</protein>
<dbReference type="RefSeq" id="WP_252951382.1">
    <property type="nucleotide sequence ID" value="NZ_JAFIRR010000008.1"/>
</dbReference>
<keyword evidence="2" id="KW-1185">Reference proteome</keyword>
<dbReference type="EMBL" id="JAFIRR010000008">
    <property type="protein sequence ID" value="MCO6414792.1"/>
    <property type="molecule type" value="Genomic_DNA"/>
</dbReference>
<evidence type="ECO:0000313" key="1">
    <source>
        <dbReference type="EMBL" id="MCO6414792.1"/>
    </source>
</evidence>
<reference evidence="1 2" key="1">
    <citation type="submission" date="2021-12" db="EMBL/GenBank/DDBJ databases">
        <title>Siccirubricoccus leaddurans sp. nov., a high concentration Zn2+ tolerance bacterium.</title>
        <authorList>
            <person name="Cao Y."/>
        </authorList>
    </citation>
    <scope>NUCLEOTIDE SEQUENCE [LARGE SCALE GENOMIC DNA]</scope>
    <source>
        <strain evidence="1 2">KC 17139</strain>
    </source>
</reference>
<sequence length="218" mass="25498">MSIEILQLRQQLEAFREHGRTEAFNKPTKQFDHLLTKDQRKRMAKRVAELEAQRKQWHKVYTVRSNANNPTHFYIDKVKRLKELLERWVNSDPADPNYAAYLQQIYRQSLLAANYFFEKVPKEQRALFRLHPECASRKYKPPKTIFDAIAVLPAYDEEAALEAYRVCSEPSKLAAIEMLEEVIAAKERDLAAAQVPPEHAELRYLLTSASHPHGRLRE</sequence>
<name>A0ABT1CYR0_9PROT</name>